<dbReference type="GO" id="GO:0008395">
    <property type="term" value="F:steroid hydroxylase activity"/>
    <property type="evidence" value="ECO:0007669"/>
    <property type="project" value="TreeGrafter"/>
</dbReference>
<organism evidence="8 9">
    <name type="scientific">Lophiostoma macrostomum CBS 122681</name>
    <dbReference type="NCBI Taxonomy" id="1314788"/>
    <lineage>
        <taxon>Eukaryota</taxon>
        <taxon>Fungi</taxon>
        <taxon>Dikarya</taxon>
        <taxon>Ascomycota</taxon>
        <taxon>Pezizomycotina</taxon>
        <taxon>Dothideomycetes</taxon>
        <taxon>Pleosporomycetidae</taxon>
        <taxon>Pleosporales</taxon>
        <taxon>Lophiostomataceae</taxon>
        <taxon>Lophiostoma</taxon>
    </lineage>
</organism>
<proteinExistence type="inferred from homology"/>
<dbReference type="PROSITE" id="PS00086">
    <property type="entry name" value="CYTOCHROME_P450"/>
    <property type="match status" value="1"/>
</dbReference>
<dbReference type="GO" id="GO:0016705">
    <property type="term" value="F:oxidoreductase activity, acting on paired donors, with incorporation or reduction of molecular oxygen"/>
    <property type="evidence" value="ECO:0007669"/>
    <property type="project" value="InterPro"/>
</dbReference>
<dbReference type="InterPro" id="IPR036396">
    <property type="entry name" value="Cyt_P450_sf"/>
</dbReference>
<dbReference type="SUPFAM" id="SSF48264">
    <property type="entry name" value="Cytochrome P450"/>
    <property type="match status" value="1"/>
</dbReference>
<reference evidence="8" key="1">
    <citation type="journal article" date="2020" name="Stud. Mycol.">
        <title>101 Dothideomycetes genomes: a test case for predicting lifestyles and emergence of pathogens.</title>
        <authorList>
            <person name="Haridas S."/>
            <person name="Albert R."/>
            <person name="Binder M."/>
            <person name="Bloem J."/>
            <person name="Labutti K."/>
            <person name="Salamov A."/>
            <person name="Andreopoulos B."/>
            <person name="Baker S."/>
            <person name="Barry K."/>
            <person name="Bills G."/>
            <person name="Bluhm B."/>
            <person name="Cannon C."/>
            <person name="Castanera R."/>
            <person name="Culley D."/>
            <person name="Daum C."/>
            <person name="Ezra D."/>
            <person name="Gonzalez J."/>
            <person name="Henrissat B."/>
            <person name="Kuo A."/>
            <person name="Liang C."/>
            <person name="Lipzen A."/>
            <person name="Lutzoni F."/>
            <person name="Magnuson J."/>
            <person name="Mondo S."/>
            <person name="Nolan M."/>
            <person name="Ohm R."/>
            <person name="Pangilinan J."/>
            <person name="Park H.-J."/>
            <person name="Ramirez L."/>
            <person name="Alfaro M."/>
            <person name="Sun H."/>
            <person name="Tritt A."/>
            <person name="Yoshinaga Y."/>
            <person name="Zwiers L.-H."/>
            <person name="Turgeon B."/>
            <person name="Goodwin S."/>
            <person name="Spatafora J."/>
            <person name="Crous P."/>
            <person name="Grigoriev I."/>
        </authorList>
    </citation>
    <scope>NUCLEOTIDE SEQUENCE</scope>
    <source>
        <strain evidence="8">CBS 122681</strain>
    </source>
</reference>
<evidence type="ECO:0000256" key="2">
    <source>
        <dbReference type="ARBA" id="ARBA00010617"/>
    </source>
</evidence>
<accession>A0A6A6SKQ2</accession>
<gene>
    <name evidence="8" type="ORF">K491DRAFT_722667</name>
</gene>
<dbReference type="PRINTS" id="PR00465">
    <property type="entry name" value="EP450IV"/>
</dbReference>
<keyword evidence="4 6" id="KW-0479">Metal-binding</keyword>
<evidence type="ECO:0000256" key="3">
    <source>
        <dbReference type="ARBA" id="ARBA00022617"/>
    </source>
</evidence>
<dbReference type="GO" id="GO:0005506">
    <property type="term" value="F:iron ion binding"/>
    <property type="evidence" value="ECO:0007669"/>
    <property type="project" value="InterPro"/>
</dbReference>
<dbReference type="GO" id="GO:0020037">
    <property type="term" value="F:heme binding"/>
    <property type="evidence" value="ECO:0007669"/>
    <property type="project" value="InterPro"/>
</dbReference>
<comment type="similarity">
    <text evidence="2 7">Belongs to the cytochrome P450 family.</text>
</comment>
<evidence type="ECO:0000256" key="6">
    <source>
        <dbReference type="PIRSR" id="PIRSR602403-1"/>
    </source>
</evidence>
<dbReference type="InterPro" id="IPR050529">
    <property type="entry name" value="CYP450_sterol_14alpha_dmase"/>
</dbReference>
<keyword evidence="9" id="KW-1185">Reference proteome</keyword>
<dbReference type="PANTHER" id="PTHR24304">
    <property type="entry name" value="CYTOCHROME P450 FAMILY 7"/>
    <property type="match status" value="1"/>
</dbReference>
<keyword evidence="7" id="KW-0560">Oxidoreductase</keyword>
<sequence length="530" mass="60307">MFLNVIFSVFVVCLVTRVWTGYAYYHHRGKEPPTFPYWIPVLGHGASLLHNGSRFLAVTFKSHGTTTPFFVKTGSFKTLILSDPIHIRRILRDNNDISAEKHLYRLYETMLGSPADAVAFYQKDKSLPKQEQTTAFLHSEVFKQKLFGPALIPISERFLSTFRQNVLTTYIIGTVTMKGWMDIPDLYDFMEHLMTRTLMETICGTMILEGYPGFVTDFWAVVERFEGFIKGVPRIFMPGAYLARGRLLRHFRQWGRRVKKHHEIRNSKAMIDPDWDHIVGSSLLQEREKALSQMPLNEDARASEMLGMTLAANGNVVPTTFWCIFEALLDPKLRDDLSGVIKQHYNPDTKGYDITQLSSAPHMQSMHAEATRLRNAATFSRFVETESVTLDDRYSVLKDTTVLVMAHHLGLRTESWEEARPGTTEKPLDVFWAQRFLVSENTGDKTKEKFTTSRLGACLLPFGGGSHKCPGRHFAKNIGIAAMAILLDEYEIELQNPESARGATPKVEDMAFGVVKPTRKVAARIRMRDT</sequence>
<dbReference type="InterPro" id="IPR001128">
    <property type="entry name" value="Cyt_P450"/>
</dbReference>
<keyword evidence="7" id="KW-0503">Monooxygenase</keyword>
<dbReference type="Gene3D" id="1.10.630.10">
    <property type="entry name" value="Cytochrome P450"/>
    <property type="match status" value="1"/>
</dbReference>
<comment type="cofactor">
    <cofactor evidence="1 6">
        <name>heme</name>
        <dbReference type="ChEBI" id="CHEBI:30413"/>
    </cofactor>
</comment>
<dbReference type="Pfam" id="PF00067">
    <property type="entry name" value="p450"/>
    <property type="match status" value="1"/>
</dbReference>
<evidence type="ECO:0000256" key="5">
    <source>
        <dbReference type="ARBA" id="ARBA00023004"/>
    </source>
</evidence>
<feature type="binding site" description="axial binding residue" evidence="6">
    <location>
        <position position="469"/>
    </location>
    <ligand>
        <name>heme</name>
        <dbReference type="ChEBI" id="CHEBI:30413"/>
    </ligand>
    <ligandPart>
        <name>Fe</name>
        <dbReference type="ChEBI" id="CHEBI:18248"/>
    </ligandPart>
</feature>
<dbReference type="Proteomes" id="UP000799324">
    <property type="component" value="Unassembled WGS sequence"/>
</dbReference>
<evidence type="ECO:0000256" key="4">
    <source>
        <dbReference type="ARBA" id="ARBA00022723"/>
    </source>
</evidence>
<keyword evidence="3 6" id="KW-0349">Heme</keyword>
<name>A0A6A6SKQ2_9PLEO</name>
<dbReference type="InterPro" id="IPR002403">
    <property type="entry name" value="Cyt_P450_E_grp-IV"/>
</dbReference>
<dbReference type="PANTHER" id="PTHR24304:SF2">
    <property type="entry name" value="24-HYDROXYCHOLESTEROL 7-ALPHA-HYDROXYLASE"/>
    <property type="match status" value="1"/>
</dbReference>
<evidence type="ECO:0000313" key="9">
    <source>
        <dbReference type="Proteomes" id="UP000799324"/>
    </source>
</evidence>
<evidence type="ECO:0000256" key="7">
    <source>
        <dbReference type="RuleBase" id="RU000461"/>
    </source>
</evidence>
<protein>
    <submittedName>
        <fullName evidence="8">Cytochrome P450</fullName>
    </submittedName>
</protein>
<evidence type="ECO:0000256" key="1">
    <source>
        <dbReference type="ARBA" id="ARBA00001971"/>
    </source>
</evidence>
<dbReference type="AlphaFoldDB" id="A0A6A6SKQ2"/>
<dbReference type="InterPro" id="IPR017972">
    <property type="entry name" value="Cyt_P450_CS"/>
</dbReference>
<evidence type="ECO:0000313" key="8">
    <source>
        <dbReference type="EMBL" id="KAF2648309.1"/>
    </source>
</evidence>
<dbReference type="EMBL" id="MU004545">
    <property type="protein sequence ID" value="KAF2648309.1"/>
    <property type="molecule type" value="Genomic_DNA"/>
</dbReference>
<keyword evidence="5 6" id="KW-0408">Iron</keyword>
<dbReference type="OrthoDB" id="3366823at2759"/>